<dbReference type="InterPro" id="IPR009501">
    <property type="entry name" value="UCP020269"/>
</dbReference>
<evidence type="ECO:0000313" key="2">
    <source>
        <dbReference type="EMBL" id="AGS52541.1"/>
    </source>
</evidence>
<dbReference type="PIRSF" id="PIRSF020269">
    <property type="entry name" value="DUF1121"/>
    <property type="match status" value="1"/>
</dbReference>
<dbReference type="AlphaFoldDB" id="A0A806KLA3"/>
<organism evidence="2">
    <name type="scientific">uncultured bacterium contig00023</name>
    <dbReference type="NCBI Taxonomy" id="1181512"/>
    <lineage>
        <taxon>Bacteria</taxon>
        <taxon>environmental samples</taxon>
    </lineage>
</organism>
<feature type="domain" description="LUD" evidence="1">
    <location>
        <begin position="12"/>
        <end position="204"/>
    </location>
</feature>
<evidence type="ECO:0000259" key="1">
    <source>
        <dbReference type="Pfam" id="PF02589"/>
    </source>
</evidence>
<dbReference type="Pfam" id="PF02589">
    <property type="entry name" value="LUD_dom"/>
    <property type="match status" value="1"/>
</dbReference>
<protein>
    <recommendedName>
        <fullName evidence="1">LUD domain-containing protein</fullName>
    </recommendedName>
</protein>
<dbReference type="PANTHER" id="PTHR36179">
    <property type="entry name" value="LUD_DOM DOMAIN-CONTAINING PROTEIN"/>
    <property type="match status" value="1"/>
</dbReference>
<dbReference type="Gene3D" id="3.40.50.10420">
    <property type="entry name" value="NagB/RpiA/CoA transferase-like"/>
    <property type="match status" value="1"/>
</dbReference>
<dbReference type="EMBL" id="JQ844201">
    <property type="protein sequence ID" value="AGS52541.1"/>
    <property type="molecule type" value="Genomic_DNA"/>
</dbReference>
<dbReference type="InterPro" id="IPR003741">
    <property type="entry name" value="LUD_dom"/>
</dbReference>
<sequence length="210" mass="23051">MKTLRYSKLGPQVAEALKSRNFDAVYFDESTAAVEKIVSLIPKDHQVSWGGSMTLVSLGIQERLAKEGYNLLDRDKAQTPEERMEIMRRALLCDTFLSGTNAISEDGQLVNIDGFGNRVAAMTFGPKQVIVAAGMNKVAKTLEDAVVRARTIAAPLNVQRFPNVKTPCNEKGSCMNCLSPETICSYFVTTRFCKPAGRIKVILIGQDMGL</sequence>
<proteinExistence type="predicted"/>
<accession>A0A806KLA3</accession>
<dbReference type="InterPro" id="IPR024185">
    <property type="entry name" value="FTHF_cligase-like_sf"/>
</dbReference>
<name>A0A806KLA3_9BACT</name>
<reference evidence="2" key="1">
    <citation type="submission" date="2012-03" db="EMBL/GenBank/DDBJ databases">
        <title>Functional metagenomics reveals considerable lignocellulase gene clusters in the gut microbiome of a wood-feeding higher termite.</title>
        <authorList>
            <person name="Liu N."/>
        </authorList>
    </citation>
    <scope>NUCLEOTIDE SEQUENCE</scope>
</reference>
<dbReference type="PANTHER" id="PTHR36179:SF2">
    <property type="entry name" value="LUD DOMAIN-CONTAINING PROTEIN"/>
    <property type="match status" value="1"/>
</dbReference>